<gene>
    <name evidence="1" type="ORF">GCM10007907_11450</name>
</gene>
<protein>
    <submittedName>
        <fullName evidence="1">Uncharacterized protein</fullName>
    </submittedName>
</protein>
<dbReference type="Proteomes" id="UP001156706">
    <property type="component" value="Unassembled WGS sequence"/>
</dbReference>
<proteinExistence type="predicted"/>
<dbReference type="EMBL" id="BSOG01000001">
    <property type="protein sequence ID" value="GLR12355.1"/>
    <property type="molecule type" value="Genomic_DNA"/>
</dbReference>
<evidence type="ECO:0000313" key="2">
    <source>
        <dbReference type="Proteomes" id="UP001156706"/>
    </source>
</evidence>
<comment type="caution">
    <text evidence="1">The sequence shown here is derived from an EMBL/GenBank/DDBJ whole genome shotgun (WGS) entry which is preliminary data.</text>
</comment>
<keyword evidence="2" id="KW-1185">Reference proteome</keyword>
<organism evidence="1 2">
    <name type="scientific">Chitinimonas prasina</name>
    <dbReference type="NCBI Taxonomy" id="1434937"/>
    <lineage>
        <taxon>Bacteria</taxon>
        <taxon>Pseudomonadati</taxon>
        <taxon>Pseudomonadota</taxon>
        <taxon>Betaproteobacteria</taxon>
        <taxon>Neisseriales</taxon>
        <taxon>Chitinibacteraceae</taxon>
        <taxon>Chitinimonas</taxon>
    </lineage>
</organism>
<name>A0ABQ5YG83_9NEIS</name>
<reference evidence="2" key="1">
    <citation type="journal article" date="2019" name="Int. J. Syst. Evol. Microbiol.">
        <title>The Global Catalogue of Microorganisms (GCM) 10K type strain sequencing project: providing services to taxonomists for standard genome sequencing and annotation.</title>
        <authorList>
            <consortium name="The Broad Institute Genomics Platform"/>
            <consortium name="The Broad Institute Genome Sequencing Center for Infectious Disease"/>
            <person name="Wu L."/>
            <person name="Ma J."/>
        </authorList>
    </citation>
    <scope>NUCLEOTIDE SEQUENCE [LARGE SCALE GENOMIC DNA]</scope>
    <source>
        <strain evidence="2">NBRC 110044</strain>
    </source>
</reference>
<accession>A0ABQ5YG83</accession>
<dbReference type="RefSeq" id="WP_284195481.1">
    <property type="nucleotide sequence ID" value="NZ_BSOG01000001.1"/>
</dbReference>
<evidence type="ECO:0000313" key="1">
    <source>
        <dbReference type="EMBL" id="GLR12355.1"/>
    </source>
</evidence>
<sequence length="52" mass="5905">MIKPAVLTKPLEFGFVDKPRGKQLKARFDAELGKLKRLFMAYLSNNPNAFPP</sequence>